<dbReference type="Proteomes" id="UP000013827">
    <property type="component" value="Unassembled WGS sequence"/>
</dbReference>
<dbReference type="InterPro" id="IPR000917">
    <property type="entry name" value="Sulfatase_N"/>
</dbReference>
<evidence type="ECO:0000256" key="1">
    <source>
        <dbReference type="ARBA" id="ARBA00008779"/>
    </source>
</evidence>
<proteinExistence type="inferred from homology"/>
<feature type="domain" description="Sulfatase N-terminal" evidence="2">
    <location>
        <begin position="4"/>
        <end position="211"/>
    </location>
</feature>
<dbReference type="eggNOG" id="KOG3867">
    <property type="taxonomic scope" value="Eukaryota"/>
</dbReference>
<dbReference type="InterPro" id="IPR050738">
    <property type="entry name" value="Sulfatase"/>
</dbReference>
<reference evidence="4" key="1">
    <citation type="journal article" date="2013" name="Nature">
        <title>Pan genome of the phytoplankton Emiliania underpins its global distribution.</title>
        <authorList>
            <person name="Read B.A."/>
            <person name="Kegel J."/>
            <person name="Klute M.J."/>
            <person name="Kuo A."/>
            <person name="Lefebvre S.C."/>
            <person name="Maumus F."/>
            <person name="Mayer C."/>
            <person name="Miller J."/>
            <person name="Monier A."/>
            <person name="Salamov A."/>
            <person name="Young J."/>
            <person name="Aguilar M."/>
            <person name="Claverie J.M."/>
            <person name="Frickenhaus S."/>
            <person name="Gonzalez K."/>
            <person name="Herman E.K."/>
            <person name="Lin Y.C."/>
            <person name="Napier J."/>
            <person name="Ogata H."/>
            <person name="Sarno A.F."/>
            <person name="Shmutz J."/>
            <person name="Schroeder D."/>
            <person name="de Vargas C."/>
            <person name="Verret F."/>
            <person name="von Dassow P."/>
            <person name="Valentin K."/>
            <person name="Van de Peer Y."/>
            <person name="Wheeler G."/>
            <person name="Dacks J.B."/>
            <person name="Delwiche C.F."/>
            <person name="Dyhrman S.T."/>
            <person name="Glockner G."/>
            <person name="John U."/>
            <person name="Richards T."/>
            <person name="Worden A.Z."/>
            <person name="Zhang X."/>
            <person name="Grigoriev I.V."/>
            <person name="Allen A.E."/>
            <person name="Bidle K."/>
            <person name="Borodovsky M."/>
            <person name="Bowler C."/>
            <person name="Brownlee C."/>
            <person name="Cock J.M."/>
            <person name="Elias M."/>
            <person name="Gladyshev V.N."/>
            <person name="Groth M."/>
            <person name="Guda C."/>
            <person name="Hadaegh A."/>
            <person name="Iglesias-Rodriguez M.D."/>
            <person name="Jenkins J."/>
            <person name="Jones B.M."/>
            <person name="Lawson T."/>
            <person name="Leese F."/>
            <person name="Lindquist E."/>
            <person name="Lobanov A."/>
            <person name="Lomsadze A."/>
            <person name="Malik S.B."/>
            <person name="Marsh M.E."/>
            <person name="Mackinder L."/>
            <person name="Mock T."/>
            <person name="Mueller-Roeber B."/>
            <person name="Pagarete A."/>
            <person name="Parker M."/>
            <person name="Probert I."/>
            <person name="Quesneville H."/>
            <person name="Raines C."/>
            <person name="Rensing S.A."/>
            <person name="Riano-Pachon D.M."/>
            <person name="Richier S."/>
            <person name="Rokitta S."/>
            <person name="Shiraiwa Y."/>
            <person name="Soanes D.M."/>
            <person name="van der Giezen M."/>
            <person name="Wahlund T.M."/>
            <person name="Williams B."/>
            <person name="Wilson W."/>
            <person name="Wolfe G."/>
            <person name="Wurch L.L."/>
        </authorList>
    </citation>
    <scope>NUCLEOTIDE SEQUENCE</scope>
</reference>
<dbReference type="Gene3D" id="3.40.720.10">
    <property type="entry name" value="Alkaline Phosphatase, subunit A"/>
    <property type="match status" value="1"/>
</dbReference>
<dbReference type="STRING" id="2903.R1EC72"/>
<reference evidence="3" key="2">
    <citation type="submission" date="2024-10" db="UniProtKB">
        <authorList>
            <consortium name="EnsemblProtists"/>
        </authorList>
    </citation>
    <scope>IDENTIFICATION</scope>
</reference>
<dbReference type="SUPFAM" id="SSF53649">
    <property type="entry name" value="Alkaline phosphatase-like"/>
    <property type="match status" value="1"/>
</dbReference>
<dbReference type="Pfam" id="PF00884">
    <property type="entry name" value="Sulfatase"/>
    <property type="match status" value="1"/>
</dbReference>
<dbReference type="PANTHER" id="PTHR42693:SF33">
    <property type="entry name" value="ARYLSULFATASE"/>
    <property type="match status" value="1"/>
</dbReference>
<dbReference type="AlphaFoldDB" id="A0A0D3JLB0"/>
<comment type="similarity">
    <text evidence="1">Belongs to the sulfatase family.</text>
</comment>
<dbReference type="InterPro" id="IPR017850">
    <property type="entry name" value="Alkaline_phosphatase_core_sf"/>
</dbReference>
<dbReference type="GeneID" id="17269839"/>
<dbReference type="PaxDb" id="2903-EOD24295"/>
<organism evidence="3 4">
    <name type="scientific">Emiliania huxleyi (strain CCMP1516)</name>
    <dbReference type="NCBI Taxonomy" id="280463"/>
    <lineage>
        <taxon>Eukaryota</taxon>
        <taxon>Haptista</taxon>
        <taxon>Haptophyta</taxon>
        <taxon>Prymnesiophyceae</taxon>
        <taxon>Isochrysidales</taxon>
        <taxon>Noelaerhabdaceae</taxon>
        <taxon>Emiliania</taxon>
    </lineage>
</organism>
<dbReference type="RefSeq" id="XP_005776724.1">
    <property type="nucleotide sequence ID" value="XM_005776667.1"/>
</dbReference>
<dbReference type="GO" id="GO:0004065">
    <property type="term" value="F:arylsulfatase activity"/>
    <property type="evidence" value="ECO:0007669"/>
    <property type="project" value="TreeGrafter"/>
</dbReference>
<name>A0A0D3JLB0_EMIH1</name>
<accession>A0A0D3JLB0</accession>
<evidence type="ECO:0000259" key="2">
    <source>
        <dbReference type="Pfam" id="PF00884"/>
    </source>
</evidence>
<evidence type="ECO:0000313" key="3">
    <source>
        <dbReference type="EnsemblProtists" id="EOD24295"/>
    </source>
</evidence>
<dbReference type="HOGENOM" id="CLU_668058_0_0_1"/>
<sequence length="412" mass="44766">MARPNFVLILTDDMGSGDLPCVPGGDPAVVCGGTASFGHPYAHMPHLAALQRDGARFTAAYTLGLTCSPSRNAWLTGRMPAEMNVGVEGLPHPPVSEMLRAAGYATAHFGKWNIGKTATAIDTSKNIAAGTYGFDVIDEKGWPNGTAPRRSRLEGRYCVRGVDHSDRTWYGRDGGYFDLAVSWLYEVAKPPFYMDVWAMTPHRPVPMFPPRSEAINHVAPRATRPRTRAMPWLGDRFRDRFSAEGFDRHLFPAGMQRRFDDHARLGAAGYKAKVKHSAQPGGSKARVLQRYNTSLADGMATYLGEMYGLDVHIGGADARRWKGSAGDRSGGALFAWCLHGHKVAIRGPRGLKAFAWAERTFGNSRAAARAEGCEAARDQNTNGGGAATWSDVHVARLGMGARPPICGRKKLE</sequence>
<dbReference type="EnsemblProtists" id="EOD24295">
    <property type="protein sequence ID" value="EOD24295"/>
    <property type="gene ID" value="EMIHUDRAFT_469355"/>
</dbReference>
<protein>
    <recommendedName>
        <fullName evidence="2">Sulfatase N-terminal domain-containing protein</fullName>
    </recommendedName>
</protein>
<dbReference type="KEGG" id="ehx:EMIHUDRAFT_469355"/>
<evidence type="ECO:0000313" key="4">
    <source>
        <dbReference type="Proteomes" id="UP000013827"/>
    </source>
</evidence>
<dbReference type="PANTHER" id="PTHR42693">
    <property type="entry name" value="ARYLSULFATASE FAMILY MEMBER"/>
    <property type="match status" value="1"/>
</dbReference>
<keyword evidence="4" id="KW-1185">Reference proteome</keyword>